<evidence type="ECO:0000313" key="3">
    <source>
        <dbReference type="Proteomes" id="UP000471521"/>
    </source>
</evidence>
<dbReference type="OrthoDB" id="254181at2157"/>
<organism evidence="2 3">
    <name type="scientific">Halobacterium bonnevillei</name>
    <dbReference type="NCBI Taxonomy" id="2692200"/>
    <lineage>
        <taxon>Archaea</taxon>
        <taxon>Methanobacteriati</taxon>
        <taxon>Methanobacteriota</taxon>
        <taxon>Stenosarchaea group</taxon>
        <taxon>Halobacteria</taxon>
        <taxon>Halobacteriales</taxon>
        <taxon>Halobacteriaceae</taxon>
        <taxon>Halobacterium</taxon>
    </lineage>
</organism>
<keyword evidence="1" id="KW-0472">Membrane</keyword>
<feature type="transmembrane region" description="Helical" evidence="1">
    <location>
        <begin position="35"/>
        <end position="53"/>
    </location>
</feature>
<sequence>MRDHAHSRPTLRRGYWMQFWVALYALTTVYPNPGLTALVVVLVAVLVGLIYATRPPAWRWSA</sequence>
<comment type="caution">
    <text evidence="2">The sequence shown here is derived from an EMBL/GenBank/DDBJ whole genome shotgun (WGS) entry which is preliminary data.</text>
</comment>
<dbReference type="EMBL" id="WUUU01000024">
    <property type="protein sequence ID" value="MXR20030.1"/>
    <property type="molecule type" value="Genomic_DNA"/>
</dbReference>
<evidence type="ECO:0000256" key="1">
    <source>
        <dbReference type="SAM" id="Phobius"/>
    </source>
</evidence>
<keyword evidence="1" id="KW-0812">Transmembrane</keyword>
<dbReference type="RefSeq" id="WP_159525591.1">
    <property type="nucleotide sequence ID" value="NZ_WUUU01000024.1"/>
</dbReference>
<proteinExistence type="predicted"/>
<gene>
    <name evidence="2" type="ORF">GRX66_05225</name>
</gene>
<dbReference type="Proteomes" id="UP000471521">
    <property type="component" value="Unassembled WGS sequence"/>
</dbReference>
<keyword evidence="3" id="KW-1185">Reference proteome</keyword>
<dbReference type="AlphaFoldDB" id="A0A6B0SM97"/>
<protein>
    <submittedName>
        <fullName evidence="2">Uncharacterized protein</fullName>
    </submittedName>
</protein>
<keyword evidence="1" id="KW-1133">Transmembrane helix</keyword>
<reference evidence="2 3" key="1">
    <citation type="submission" date="2019-12" db="EMBL/GenBank/DDBJ databases">
        <title>Isolation and characterization of three novel carbon monoxide-oxidizing members of Halobacteria from salione crusts and soils.</title>
        <authorList>
            <person name="Myers M.R."/>
            <person name="King G.M."/>
        </authorList>
    </citation>
    <scope>NUCLEOTIDE SEQUENCE [LARGE SCALE GENOMIC DNA]</scope>
    <source>
        <strain evidence="2 3">PCN9</strain>
    </source>
</reference>
<accession>A0A6B0SM97</accession>
<name>A0A6B0SM97_9EURY</name>
<evidence type="ECO:0000313" key="2">
    <source>
        <dbReference type="EMBL" id="MXR20030.1"/>
    </source>
</evidence>